<dbReference type="EMBL" id="HBEO01017445">
    <property type="protein sequence ID" value="CAD8486645.1"/>
    <property type="molecule type" value="Transcribed_RNA"/>
</dbReference>
<dbReference type="InterPro" id="IPR007719">
    <property type="entry name" value="PCS_N"/>
</dbReference>
<sequence>MYPGAVIKAKSAMLPDGQLASLPRTQSQPQKNPETFYRRPLPDCCIPLSSKSGKELFRSALATGGCESFFELAEHFNTQSEPAFCGLGTLSMLLNALSVDPGRVWQGPWRWYHEEMLDCCKRLDVVRKEGVTLGEFCCLAQCNGAKVKASRALPSEAPKEELEASVRSFREAVAECCCKQQEAEQAEKQFLVCCYSRAILKQTGSGHFSPIAAYDKISDSILIMDVARFKYPPHWVPLQLMYEAMQTLDDSIHKPRGWVVVGSNHSSGDLIKSKLFDVPTALVESPCPFQSWQLLAGKCKLLLSQETFPLRIQQAVEWIEEAGGASSLLVPQMRPPCFGVTEEDKLLLKEVEGMRNYERIRSLLTSSSSSSSLLLRNDSSSSNGECGCAGPAKKRQKTGDEAERKEDMNADLVPHVINLPITSAHAITLIFAAMVDYLSRKQDRKVAVEEEEEEEEKFSPSLLTEIHSVVSKIEGFSAHT</sequence>
<dbReference type="PROSITE" id="PS51443">
    <property type="entry name" value="PCS"/>
    <property type="match status" value="1"/>
</dbReference>
<keyword evidence="4" id="KW-0479">Metal-binding</keyword>
<proteinExistence type="predicted"/>
<dbReference type="GO" id="GO:0046938">
    <property type="term" value="P:phytochelatin biosynthetic process"/>
    <property type="evidence" value="ECO:0007669"/>
    <property type="project" value="InterPro"/>
</dbReference>
<feature type="domain" description="Peptidase C83" evidence="6">
    <location>
        <begin position="31"/>
        <end position="266"/>
    </location>
</feature>
<dbReference type="SUPFAM" id="SSF54001">
    <property type="entry name" value="Cysteine proteinases"/>
    <property type="match status" value="1"/>
</dbReference>
<feature type="compositionally biased region" description="Low complexity" evidence="5">
    <location>
        <begin position="371"/>
        <end position="382"/>
    </location>
</feature>
<dbReference type="InterPro" id="IPR038765">
    <property type="entry name" value="Papain-like_cys_pep_sf"/>
</dbReference>
<keyword evidence="2" id="KW-0104">Cadmium</keyword>
<feature type="region of interest" description="Disordered" evidence="5">
    <location>
        <begin position="371"/>
        <end position="404"/>
    </location>
</feature>
<dbReference type="Gene3D" id="3.90.70.30">
    <property type="entry name" value="Phytochelatin synthase, N-terminal domain"/>
    <property type="match status" value="1"/>
</dbReference>
<dbReference type="GO" id="GO:0046872">
    <property type="term" value="F:metal ion binding"/>
    <property type="evidence" value="ECO:0007669"/>
    <property type="project" value="UniProtKB-KW"/>
</dbReference>
<dbReference type="FunFam" id="3.90.70.30:FF:000001">
    <property type="entry name" value="Glutathione gamma-glutamylcysteinyltransferase 1"/>
    <property type="match status" value="1"/>
</dbReference>
<evidence type="ECO:0000256" key="1">
    <source>
        <dbReference type="ARBA" id="ARBA00012468"/>
    </source>
</evidence>
<organism evidence="7">
    <name type="scientific">Hanusia phi</name>
    <dbReference type="NCBI Taxonomy" id="3032"/>
    <lineage>
        <taxon>Eukaryota</taxon>
        <taxon>Cryptophyceae</taxon>
        <taxon>Pyrenomonadales</taxon>
        <taxon>Geminigeraceae</taxon>
        <taxon>Hanusia</taxon>
    </lineage>
</organism>
<accession>A0A7S0HKI5</accession>
<name>A0A7S0HKI5_9CRYP</name>
<dbReference type="Pfam" id="PF05023">
    <property type="entry name" value="Phytochelatin"/>
    <property type="match status" value="1"/>
</dbReference>
<evidence type="ECO:0000256" key="2">
    <source>
        <dbReference type="ARBA" id="ARBA00022539"/>
    </source>
</evidence>
<dbReference type="GO" id="GO:0016756">
    <property type="term" value="F:glutathione gamma-glutamylcysteinyltransferase activity"/>
    <property type="evidence" value="ECO:0007669"/>
    <property type="project" value="UniProtKB-EC"/>
</dbReference>
<dbReference type="InterPro" id="IPR038156">
    <property type="entry name" value="PCS_N_sf"/>
</dbReference>
<dbReference type="PANTHER" id="PTHR33447">
    <property type="entry name" value="GLUTATHIONE GAMMA-GLUTAMYLCYSTEINYLTRANSFERASE"/>
    <property type="match status" value="1"/>
</dbReference>
<keyword evidence="3" id="KW-0808">Transferase</keyword>
<evidence type="ECO:0000313" key="7">
    <source>
        <dbReference type="EMBL" id="CAD8486645.1"/>
    </source>
</evidence>
<dbReference type="GO" id="GO:0010038">
    <property type="term" value="P:response to metal ion"/>
    <property type="evidence" value="ECO:0007669"/>
    <property type="project" value="InterPro"/>
</dbReference>
<evidence type="ECO:0000256" key="5">
    <source>
        <dbReference type="SAM" id="MobiDB-lite"/>
    </source>
</evidence>
<evidence type="ECO:0000256" key="4">
    <source>
        <dbReference type="ARBA" id="ARBA00022723"/>
    </source>
</evidence>
<dbReference type="InterPro" id="IPR040409">
    <property type="entry name" value="PCS-like"/>
</dbReference>
<reference evidence="7" key="1">
    <citation type="submission" date="2021-01" db="EMBL/GenBank/DDBJ databases">
        <authorList>
            <person name="Corre E."/>
            <person name="Pelletier E."/>
            <person name="Niang G."/>
            <person name="Scheremetjew M."/>
            <person name="Finn R."/>
            <person name="Kale V."/>
            <person name="Holt S."/>
            <person name="Cochrane G."/>
            <person name="Meng A."/>
            <person name="Brown T."/>
            <person name="Cohen L."/>
        </authorList>
    </citation>
    <scope>NUCLEOTIDE SEQUENCE</scope>
    <source>
        <strain evidence="7">CCMP325</strain>
    </source>
</reference>
<gene>
    <name evidence="7" type="ORF">HPHI1048_LOCUS11844</name>
</gene>
<protein>
    <recommendedName>
        <fullName evidence="1">glutathione gamma-glutamylcysteinyltransferase</fullName>
        <ecNumber evidence="1">2.3.2.15</ecNumber>
    </recommendedName>
</protein>
<dbReference type="EC" id="2.3.2.15" evidence="1"/>
<dbReference type="AlphaFoldDB" id="A0A7S0HKI5"/>
<evidence type="ECO:0000259" key="6">
    <source>
        <dbReference type="PROSITE" id="PS51443"/>
    </source>
</evidence>
<evidence type="ECO:0000256" key="3">
    <source>
        <dbReference type="ARBA" id="ARBA00022679"/>
    </source>
</evidence>